<dbReference type="Proteomes" id="UP000294933">
    <property type="component" value="Unassembled WGS sequence"/>
</dbReference>
<organism evidence="2 3">
    <name type="scientific">Rickenella mellea</name>
    <dbReference type="NCBI Taxonomy" id="50990"/>
    <lineage>
        <taxon>Eukaryota</taxon>
        <taxon>Fungi</taxon>
        <taxon>Dikarya</taxon>
        <taxon>Basidiomycota</taxon>
        <taxon>Agaricomycotina</taxon>
        <taxon>Agaricomycetes</taxon>
        <taxon>Hymenochaetales</taxon>
        <taxon>Rickenellaceae</taxon>
        <taxon>Rickenella</taxon>
    </lineage>
</organism>
<dbReference type="GO" id="GO:0005634">
    <property type="term" value="C:nucleus"/>
    <property type="evidence" value="ECO:0007669"/>
    <property type="project" value="TreeGrafter"/>
</dbReference>
<dbReference type="AlphaFoldDB" id="A0A4Y7Q203"/>
<feature type="compositionally biased region" description="Basic residues" evidence="1">
    <location>
        <begin position="1"/>
        <end position="18"/>
    </location>
</feature>
<sequence length="170" mass="19006">MRVHSRTKCVRKHPRVRRPVYQGGRETRSADASIGTSRSSTTSSHVSPLSHAPTDEAQHVPKAPDLSSVSGEPVPEGSAVYEKAILHGHSTPDMAGAFAKRVQAQSLYLNHFSVKYEWHQSQYQLRKRVMAEIERQATQAWLGERERPVAVAARDHMVVDVPFRDESSGR</sequence>
<reference evidence="2 3" key="1">
    <citation type="submission" date="2018-06" db="EMBL/GenBank/DDBJ databases">
        <title>A transcriptomic atlas of mushroom development highlights an independent origin of complex multicellularity.</title>
        <authorList>
            <consortium name="DOE Joint Genome Institute"/>
            <person name="Krizsan K."/>
            <person name="Almasi E."/>
            <person name="Merenyi Z."/>
            <person name="Sahu N."/>
            <person name="Viragh M."/>
            <person name="Koszo T."/>
            <person name="Mondo S."/>
            <person name="Kiss B."/>
            <person name="Balint B."/>
            <person name="Kues U."/>
            <person name="Barry K."/>
            <person name="Hegedus J.C."/>
            <person name="Henrissat B."/>
            <person name="Johnson J."/>
            <person name="Lipzen A."/>
            <person name="Ohm R."/>
            <person name="Nagy I."/>
            <person name="Pangilinan J."/>
            <person name="Yan J."/>
            <person name="Xiong Y."/>
            <person name="Grigoriev I.V."/>
            <person name="Hibbett D.S."/>
            <person name="Nagy L.G."/>
        </authorList>
    </citation>
    <scope>NUCLEOTIDE SEQUENCE [LARGE SCALE GENOMIC DNA]</scope>
    <source>
        <strain evidence="2 3">SZMC22713</strain>
    </source>
</reference>
<evidence type="ECO:0000313" key="2">
    <source>
        <dbReference type="EMBL" id="TDL21192.1"/>
    </source>
</evidence>
<dbReference type="PANTHER" id="PTHR46018">
    <property type="entry name" value="ZINC PHOSPHODIESTERASE ELAC PROTEIN 1"/>
    <property type="match status" value="1"/>
</dbReference>
<dbReference type="EMBL" id="ML170182">
    <property type="protein sequence ID" value="TDL21192.1"/>
    <property type="molecule type" value="Genomic_DNA"/>
</dbReference>
<protein>
    <submittedName>
        <fullName evidence="2">Uncharacterized protein</fullName>
    </submittedName>
</protein>
<feature type="region of interest" description="Disordered" evidence="1">
    <location>
        <begin position="1"/>
        <end position="75"/>
    </location>
</feature>
<dbReference type="Gene3D" id="3.60.15.10">
    <property type="entry name" value="Ribonuclease Z/Hydroxyacylglutathione hydrolase-like"/>
    <property type="match status" value="1"/>
</dbReference>
<dbReference type="GO" id="GO:0042781">
    <property type="term" value="F:3'-tRNA processing endoribonuclease activity"/>
    <property type="evidence" value="ECO:0007669"/>
    <property type="project" value="TreeGrafter"/>
</dbReference>
<evidence type="ECO:0000313" key="3">
    <source>
        <dbReference type="Proteomes" id="UP000294933"/>
    </source>
</evidence>
<dbReference type="PANTHER" id="PTHR46018:SF2">
    <property type="entry name" value="ZINC PHOSPHODIESTERASE ELAC PROTEIN 1"/>
    <property type="match status" value="1"/>
</dbReference>
<dbReference type="OrthoDB" id="527344at2759"/>
<accession>A0A4Y7Q203</accession>
<feature type="compositionally biased region" description="Low complexity" evidence="1">
    <location>
        <begin position="33"/>
        <end position="50"/>
    </location>
</feature>
<gene>
    <name evidence="2" type="ORF">BD410DRAFT_829181</name>
</gene>
<dbReference type="InterPro" id="IPR036866">
    <property type="entry name" value="RibonucZ/Hydroxyglut_hydro"/>
</dbReference>
<name>A0A4Y7Q203_9AGAM</name>
<dbReference type="SUPFAM" id="SSF56281">
    <property type="entry name" value="Metallo-hydrolase/oxidoreductase"/>
    <property type="match status" value="1"/>
</dbReference>
<dbReference type="STRING" id="50990.A0A4Y7Q203"/>
<dbReference type="VEuPathDB" id="FungiDB:BD410DRAFT_829181"/>
<proteinExistence type="predicted"/>
<keyword evidence="3" id="KW-1185">Reference proteome</keyword>
<evidence type="ECO:0000256" key="1">
    <source>
        <dbReference type="SAM" id="MobiDB-lite"/>
    </source>
</evidence>